<gene>
    <name evidence="2" type="ORF">BQ4739_LOCUS60</name>
</gene>
<dbReference type="EMBL" id="FNXT01000002">
    <property type="protein sequence ID" value="SZX59441.1"/>
    <property type="molecule type" value="Genomic_DNA"/>
</dbReference>
<keyword evidence="1" id="KW-0472">Membrane</keyword>
<organism evidence="2 3">
    <name type="scientific">Tetradesmus obliquus</name>
    <name type="common">Green alga</name>
    <name type="synonym">Acutodesmus obliquus</name>
    <dbReference type="NCBI Taxonomy" id="3088"/>
    <lineage>
        <taxon>Eukaryota</taxon>
        <taxon>Viridiplantae</taxon>
        <taxon>Chlorophyta</taxon>
        <taxon>core chlorophytes</taxon>
        <taxon>Chlorophyceae</taxon>
        <taxon>CS clade</taxon>
        <taxon>Sphaeropleales</taxon>
        <taxon>Scenedesmaceae</taxon>
        <taxon>Tetradesmus</taxon>
    </lineage>
</organism>
<sequence>MRDVYTVLLRPSEADRHSQQAAEEQGSSCHLSRRVASLWVLIALLVLAFAVGAGEGPAEGRSKVLLVLCIDSSVLYLLLRLCRHMQHSLGC</sequence>
<feature type="transmembrane region" description="Helical" evidence="1">
    <location>
        <begin position="60"/>
        <end position="79"/>
    </location>
</feature>
<proteinExistence type="predicted"/>
<keyword evidence="3" id="KW-1185">Reference proteome</keyword>
<dbReference type="AlphaFoldDB" id="A0A383V2X5"/>
<keyword evidence="1" id="KW-1133">Transmembrane helix</keyword>
<name>A0A383V2X5_TETOB</name>
<evidence type="ECO:0000256" key="1">
    <source>
        <dbReference type="SAM" id="Phobius"/>
    </source>
</evidence>
<evidence type="ECO:0000313" key="2">
    <source>
        <dbReference type="EMBL" id="SZX59441.1"/>
    </source>
</evidence>
<dbReference type="Proteomes" id="UP000256970">
    <property type="component" value="Unassembled WGS sequence"/>
</dbReference>
<reference evidence="2 3" key="1">
    <citation type="submission" date="2016-10" db="EMBL/GenBank/DDBJ databases">
        <authorList>
            <person name="Cai Z."/>
        </authorList>
    </citation>
    <scope>NUCLEOTIDE SEQUENCE [LARGE SCALE GENOMIC DNA]</scope>
</reference>
<accession>A0A383V2X5</accession>
<feature type="transmembrane region" description="Helical" evidence="1">
    <location>
        <begin position="35"/>
        <end position="54"/>
    </location>
</feature>
<keyword evidence="1" id="KW-0812">Transmembrane</keyword>
<evidence type="ECO:0000313" key="3">
    <source>
        <dbReference type="Proteomes" id="UP000256970"/>
    </source>
</evidence>
<protein>
    <submittedName>
        <fullName evidence="2">Uncharacterized protein</fullName>
    </submittedName>
</protein>